<organism evidence="1 2">
    <name type="scientific">Eumeta variegata</name>
    <name type="common">Bagworm moth</name>
    <name type="synonym">Eumeta japonica</name>
    <dbReference type="NCBI Taxonomy" id="151549"/>
    <lineage>
        <taxon>Eukaryota</taxon>
        <taxon>Metazoa</taxon>
        <taxon>Ecdysozoa</taxon>
        <taxon>Arthropoda</taxon>
        <taxon>Hexapoda</taxon>
        <taxon>Insecta</taxon>
        <taxon>Pterygota</taxon>
        <taxon>Neoptera</taxon>
        <taxon>Endopterygota</taxon>
        <taxon>Lepidoptera</taxon>
        <taxon>Glossata</taxon>
        <taxon>Ditrysia</taxon>
        <taxon>Tineoidea</taxon>
        <taxon>Psychidae</taxon>
        <taxon>Oiketicinae</taxon>
        <taxon>Eumeta</taxon>
    </lineage>
</organism>
<evidence type="ECO:0000313" key="1">
    <source>
        <dbReference type="EMBL" id="GBP70235.1"/>
    </source>
</evidence>
<dbReference type="EMBL" id="BGZK01001067">
    <property type="protein sequence ID" value="GBP70235.1"/>
    <property type="molecule type" value="Genomic_DNA"/>
</dbReference>
<dbReference type="AlphaFoldDB" id="A0A4C1Y712"/>
<dbReference type="Proteomes" id="UP000299102">
    <property type="component" value="Unassembled WGS sequence"/>
</dbReference>
<comment type="caution">
    <text evidence="1">The sequence shown here is derived from an EMBL/GenBank/DDBJ whole genome shotgun (WGS) entry which is preliminary data.</text>
</comment>
<reference evidence="1 2" key="1">
    <citation type="journal article" date="2019" name="Commun. Biol.">
        <title>The bagworm genome reveals a unique fibroin gene that provides high tensile strength.</title>
        <authorList>
            <person name="Kono N."/>
            <person name="Nakamura H."/>
            <person name="Ohtoshi R."/>
            <person name="Tomita M."/>
            <person name="Numata K."/>
            <person name="Arakawa K."/>
        </authorList>
    </citation>
    <scope>NUCLEOTIDE SEQUENCE [LARGE SCALE GENOMIC DNA]</scope>
</reference>
<gene>
    <name evidence="1" type="ORF">EVAR_7502_1</name>
</gene>
<name>A0A4C1Y712_EUMVA</name>
<evidence type="ECO:0000313" key="2">
    <source>
        <dbReference type="Proteomes" id="UP000299102"/>
    </source>
</evidence>
<sequence>MLQWSKINRVRELGRCGGLVGARRGVTGAPRTRHGRRAQLDERILKKQEIENKDRIRREGRKETRNILMNKRGVRHASIMGFRESTPHTIEYLLSSSSRGMLFPE</sequence>
<keyword evidence="2" id="KW-1185">Reference proteome</keyword>
<proteinExistence type="predicted"/>
<protein>
    <submittedName>
        <fullName evidence="1">Uncharacterized protein</fullName>
    </submittedName>
</protein>
<accession>A0A4C1Y712</accession>